<dbReference type="GO" id="GO:0003677">
    <property type="term" value="F:DNA binding"/>
    <property type="evidence" value="ECO:0007669"/>
    <property type="project" value="UniProtKB-KW"/>
</dbReference>
<keyword evidence="3" id="KW-1185">Reference proteome</keyword>
<dbReference type="OrthoDB" id="2897536at2"/>
<feature type="domain" description="HTH cro/C1-type" evidence="1">
    <location>
        <begin position="17"/>
        <end position="70"/>
    </location>
</feature>
<dbReference type="InterPro" id="IPR001387">
    <property type="entry name" value="Cro/C1-type_HTH"/>
</dbReference>
<dbReference type="PROSITE" id="PS50943">
    <property type="entry name" value="HTH_CROC1"/>
    <property type="match status" value="1"/>
</dbReference>
<dbReference type="SMART" id="SM00530">
    <property type="entry name" value="HTH_XRE"/>
    <property type="match status" value="1"/>
</dbReference>
<dbReference type="SUPFAM" id="SSF47413">
    <property type="entry name" value="lambda repressor-like DNA-binding domains"/>
    <property type="match status" value="1"/>
</dbReference>
<dbReference type="InterPro" id="IPR043917">
    <property type="entry name" value="DUF5753"/>
</dbReference>
<sequence>MAIEDNPESRLRYGEELRARREGAGLTQEELSVRAIMSRTHIAHIEAGRRRPTVEDARRLDDVLDAGGVLVRFLPSQGEGRVAEHFTEALELERRATVIRTYAPKLVPGLLQTKAYANEIFRSSFPPRSAEERDALLVTRLARAKIFDDFKSPVAWYLLDEAVLRRPVGGPEVMCEQLRHIVDLATRGRVRVHVLPFAVGPHALVEGFVTLMWFNDLPPVAYVEGLNTGRVLENPGVVRDCQVHYEHALGDAMSHHDSLALIQTVADDYGHAEQP</sequence>
<proteinExistence type="predicted"/>
<organism evidence="2 3">
    <name type="scientific">Streptomyces silvensis</name>
    <dbReference type="NCBI Taxonomy" id="1765722"/>
    <lineage>
        <taxon>Bacteria</taxon>
        <taxon>Bacillati</taxon>
        <taxon>Actinomycetota</taxon>
        <taxon>Actinomycetes</taxon>
        <taxon>Kitasatosporales</taxon>
        <taxon>Streptomycetaceae</taxon>
        <taxon>Streptomyces</taxon>
    </lineage>
</organism>
<evidence type="ECO:0000259" key="1">
    <source>
        <dbReference type="PROSITE" id="PS50943"/>
    </source>
</evidence>
<reference evidence="2 3" key="1">
    <citation type="submission" date="2015-12" db="EMBL/GenBank/DDBJ databases">
        <title>Draft genome sequence of Streptomyces silvensis ATCC 53525, a producer of novel hormone antagonists.</title>
        <authorList>
            <person name="Johnston C.W."/>
            <person name="Li Y."/>
            <person name="Magarvey N.A."/>
        </authorList>
    </citation>
    <scope>NUCLEOTIDE SEQUENCE [LARGE SCALE GENOMIC DNA]</scope>
    <source>
        <strain evidence="2 3">ATCC 53525</strain>
    </source>
</reference>
<evidence type="ECO:0000313" key="2">
    <source>
        <dbReference type="EMBL" id="KUF15507.1"/>
    </source>
</evidence>
<comment type="caution">
    <text evidence="2">The sequence shown here is derived from an EMBL/GenBank/DDBJ whole genome shotgun (WGS) entry which is preliminary data.</text>
</comment>
<gene>
    <name evidence="2" type="ORF">AT728_25985</name>
</gene>
<dbReference type="Pfam" id="PF13560">
    <property type="entry name" value="HTH_31"/>
    <property type="match status" value="1"/>
</dbReference>
<dbReference type="Gene3D" id="1.10.260.40">
    <property type="entry name" value="lambda repressor-like DNA-binding domains"/>
    <property type="match status" value="1"/>
</dbReference>
<dbReference type="InterPro" id="IPR010982">
    <property type="entry name" value="Lambda_DNA-bd_dom_sf"/>
</dbReference>
<accession>A0A0W7WY43</accession>
<name>A0A0W7WY43_9ACTN</name>
<dbReference type="Proteomes" id="UP000054804">
    <property type="component" value="Unassembled WGS sequence"/>
</dbReference>
<dbReference type="CDD" id="cd00093">
    <property type="entry name" value="HTH_XRE"/>
    <property type="match status" value="1"/>
</dbReference>
<dbReference type="STRING" id="1765722.AT728_25985"/>
<dbReference type="AlphaFoldDB" id="A0A0W7WY43"/>
<dbReference type="RefSeq" id="WP_058850256.1">
    <property type="nucleotide sequence ID" value="NZ_LOCL01000044.1"/>
</dbReference>
<keyword evidence="2" id="KW-0238">DNA-binding</keyword>
<dbReference type="Pfam" id="PF19054">
    <property type="entry name" value="DUF5753"/>
    <property type="match status" value="1"/>
</dbReference>
<dbReference type="EMBL" id="LOCL01000044">
    <property type="protein sequence ID" value="KUF15507.1"/>
    <property type="molecule type" value="Genomic_DNA"/>
</dbReference>
<protein>
    <submittedName>
        <fullName evidence="2">DNA-binding protein</fullName>
    </submittedName>
</protein>
<evidence type="ECO:0000313" key="3">
    <source>
        <dbReference type="Proteomes" id="UP000054804"/>
    </source>
</evidence>